<accession>A0ABZ0X1Y5</accession>
<dbReference type="RefSeq" id="WP_018624779.1">
    <property type="nucleotide sequence ID" value="NZ_CP140158.1"/>
</dbReference>
<evidence type="ECO:0000313" key="1">
    <source>
        <dbReference type="EMBL" id="WQG84312.1"/>
    </source>
</evidence>
<dbReference type="InterPro" id="IPR025516">
    <property type="entry name" value="DUF4404"/>
</dbReference>
<keyword evidence="2" id="KW-1185">Reference proteome</keyword>
<sequence length="94" mass="10737">MPDSTQNQSDILILAEKLIQALDTDSQLSDKEEAALTRLEFVIESKLFLQDSRESPDEFLLERFQDRLVEFEQEHPSLAGLVRRISNSLSNMGV</sequence>
<name>A0ABZ0X1Y5_9GAMM</name>
<dbReference type="Proteomes" id="UP001324185">
    <property type="component" value="Chromosome"/>
</dbReference>
<gene>
    <name evidence="1" type="ORF">SR900_07505</name>
</gene>
<dbReference type="Pfam" id="PF14357">
    <property type="entry name" value="DUF4404"/>
    <property type="match status" value="1"/>
</dbReference>
<dbReference type="EMBL" id="CP140158">
    <property type="protein sequence ID" value="WQG84312.1"/>
    <property type="molecule type" value="Genomic_DNA"/>
</dbReference>
<reference evidence="1 2" key="1">
    <citation type="submission" date="2023-11" db="EMBL/GenBank/DDBJ databases">
        <title>MicrobeMod: A computational toolkit for identifying prokaryotic methylation and restriction-modification with nanopore sequencing.</title>
        <authorList>
            <person name="Crits-Christoph A."/>
            <person name="Kang S.C."/>
            <person name="Lee H."/>
            <person name="Ostrov N."/>
        </authorList>
    </citation>
    <scope>NUCLEOTIDE SEQUENCE [LARGE SCALE GENOMIC DNA]</scope>
    <source>
        <strain evidence="1 2">DSMZ 16071</strain>
    </source>
</reference>
<evidence type="ECO:0000313" key="2">
    <source>
        <dbReference type="Proteomes" id="UP001324185"/>
    </source>
</evidence>
<protein>
    <submittedName>
        <fullName evidence="1">DUF4404 family protein</fullName>
    </submittedName>
</protein>
<organism evidence="1 2">
    <name type="scientific">Kangiella aquimarina</name>
    <dbReference type="NCBI Taxonomy" id="261965"/>
    <lineage>
        <taxon>Bacteria</taxon>
        <taxon>Pseudomonadati</taxon>
        <taxon>Pseudomonadota</taxon>
        <taxon>Gammaproteobacteria</taxon>
        <taxon>Kangiellales</taxon>
        <taxon>Kangiellaceae</taxon>
        <taxon>Kangiella</taxon>
    </lineage>
</organism>
<proteinExistence type="predicted"/>